<evidence type="ECO:0000313" key="1">
    <source>
        <dbReference type="EMBL" id="KAK8768607.1"/>
    </source>
</evidence>
<proteinExistence type="predicted"/>
<organism evidence="1 2">
    <name type="scientific">Amblyomma americanum</name>
    <name type="common">Lone star tick</name>
    <dbReference type="NCBI Taxonomy" id="6943"/>
    <lineage>
        <taxon>Eukaryota</taxon>
        <taxon>Metazoa</taxon>
        <taxon>Ecdysozoa</taxon>
        <taxon>Arthropoda</taxon>
        <taxon>Chelicerata</taxon>
        <taxon>Arachnida</taxon>
        <taxon>Acari</taxon>
        <taxon>Parasitiformes</taxon>
        <taxon>Ixodida</taxon>
        <taxon>Ixodoidea</taxon>
        <taxon>Ixodidae</taxon>
        <taxon>Amblyomminae</taxon>
        <taxon>Amblyomma</taxon>
    </lineage>
</organism>
<reference evidence="1 2" key="1">
    <citation type="journal article" date="2023" name="Arcadia Sci">
        <title>De novo assembly of a long-read Amblyomma americanum tick genome.</title>
        <authorList>
            <person name="Chou S."/>
            <person name="Poskanzer K.E."/>
            <person name="Rollins M."/>
            <person name="Thuy-Boun P.S."/>
        </authorList>
    </citation>
    <scope>NUCLEOTIDE SEQUENCE [LARGE SCALE GENOMIC DNA]</scope>
    <source>
        <strain evidence="1">F_SG_1</strain>
        <tissue evidence="1">Salivary glands</tissue>
    </source>
</reference>
<comment type="caution">
    <text evidence="1">The sequence shown here is derived from an EMBL/GenBank/DDBJ whole genome shotgun (WGS) entry which is preliminary data.</text>
</comment>
<keyword evidence="2" id="KW-1185">Reference proteome</keyword>
<dbReference type="EMBL" id="JARKHS020023700">
    <property type="protein sequence ID" value="KAK8768607.1"/>
    <property type="molecule type" value="Genomic_DNA"/>
</dbReference>
<accession>A0AAQ4E1L7</accession>
<sequence>MPGPPCNSDYRYHVVEFLHEKTTYVVPDSWVTTEGETTWCFWPLCVDKMELTKMLQKRVPVEKTWNIFEARILSTKSE</sequence>
<evidence type="ECO:0000313" key="2">
    <source>
        <dbReference type="Proteomes" id="UP001321473"/>
    </source>
</evidence>
<dbReference type="AlphaFoldDB" id="A0AAQ4E1L7"/>
<gene>
    <name evidence="1" type="ORF">V5799_014928</name>
</gene>
<name>A0AAQ4E1L7_AMBAM</name>
<dbReference type="Proteomes" id="UP001321473">
    <property type="component" value="Unassembled WGS sequence"/>
</dbReference>
<protein>
    <submittedName>
        <fullName evidence="1">Uncharacterized protein</fullName>
    </submittedName>
</protein>